<dbReference type="EMBL" id="CP118157">
    <property type="protein sequence ID" value="WOF22583.1"/>
    <property type="molecule type" value="Genomic_DNA"/>
</dbReference>
<accession>A0AA97FG58</accession>
<evidence type="ECO:0000313" key="3">
    <source>
        <dbReference type="Proteomes" id="UP001305498"/>
    </source>
</evidence>
<gene>
    <name evidence="2" type="ORF">N8K70_14465</name>
</gene>
<dbReference type="KEGG" id="mbet:N8K70_14465"/>
<reference evidence="2 3" key="1">
    <citation type="submission" date="2023-02" db="EMBL/GenBank/DDBJ databases">
        <title>Microbacterium betulae sp. nov., isolated from birch wood.</title>
        <authorList>
            <person name="Pasciak M."/>
            <person name="Pawlik K.J."/>
            <person name="Martynowski D."/>
            <person name="Laczmanski L."/>
            <person name="Ciekot J."/>
            <person name="Szponar B."/>
            <person name="Wojcik-Fatla A."/>
            <person name="Mackiewicz B."/>
            <person name="Farian E."/>
            <person name="Cholewa G."/>
            <person name="Cholewa A."/>
            <person name="Dutkiewicz J."/>
        </authorList>
    </citation>
    <scope>NUCLEOTIDE SEQUENCE [LARGE SCALE GENOMIC DNA]</scope>
    <source>
        <strain evidence="2 3">AB</strain>
    </source>
</reference>
<evidence type="ECO:0000313" key="2">
    <source>
        <dbReference type="EMBL" id="WOF22583.1"/>
    </source>
</evidence>
<feature type="region of interest" description="Disordered" evidence="1">
    <location>
        <begin position="33"/>
        <end position="54"/>
    </location>
</feature>
<protein>
    <submittedName>
        <fullName evidence="2">Uncharacterized protein</fullName>
    </submittedName>
</protein>
<dbReference type="Proteomes" id="UP001305498">
    <property type="component" value="Chromosome"/>
</dbReference>
<organism evidence="2 3">
    <name type="scientific">Microbacterium betulae</name>
    <dbReference type="NCBI Taxonomy" id="2981139"/>
    <lineage>
        <taxon>Bacteria</taxon>
        <taxon>Bacillati</taxon>
        <taxon>Actinomycetota</taxon>
        <taxon>Actinomycetes</taxon>
        <taxon>Micrococcales</taxon>
        <taxon>Microbacteriaceae</taxon>
        <taxon>Microbacterium</taxon>
    </lineage>
</organism>
<sequence>MTTTQAASLPILTNSDAWPLTALGLGEPMRFRMKGDRGSAQSNALSPDGRPTLASGCIPQLLDKEGRLRPQKGHSLHVINAVPDDVIEAGEQVRADGLIWVQPYESNGRVLLSITVESLVPVTAPAPKKSEA</sequence>
<name>A0AA97FG58_9MICO</name>
<dbReference type="AlphaFoldDB" id="A0AA97FG58"/>
<proteinExistence type="predicted"/>
<dbReference type="RefSeq" id="WP_317139054.1">
    <property type="nucleotide sequence ID" value="NZ_CP118157.1"/>
</dbReference>
<keyword evidence="3" id="KW-1185">Reference proteome</keyword>
<evidence type="ECO:0000256" key="1">
    <source>
        <dbReference type="SAM" id="MobiDB-lite"/>
    </source>
</evidence>